<evidence type="ECO:0000256" key="1">
    <source>
        <dbReference type="SAM" id="Phobius"/>
    </source>
</evidence>
<name>T1L4S9_TETUR</name>
<reference evidence="3" key="1">
    <citation type="submission" date="2011-08" db="EMBL/GenBank/DDBJ databases">
        <authorList>
            <person name="Rombauts S."/>
        </authorList>
    </citation>
    <scope>NUCLEOTIDE SEQUENCE</scope>
    <source>
        <strain evidence="3">London</strain>
    </source>
</reference>
<organism evidence="2 3">
    <name type="scientific">Tetranychus urticae</name>
    <name type="common">Two-spotted spider mite</name>
    <dbReference type="NCBI Taxonomy" id="32264"/>
    <lineage>
        <taxon>Eukaryota</taxon>
        <taxon>Metazoa</taxon>
        <taxon>Ecdysozoa</taxon>
        <taxon>Arthropoda</taxon>
        <taxon>Chelicerata</taxon>
        <taxon>Arachnida</taxon>
        <taxon>Acari</taxon>
        <taxon>Acariformes</taxon>
        <taxon>Trombidiformes</taxon>
        <taxon>Prostigmata</taxon>
        <taxon>Eleutherengona</taxon>
        <taxon>Raphignathae</taxon>
        <taxon>Tetranychoidea</taxon>
        <taxon>Tetranychidae</taxon>
        <taxon>Tetranychus</taxon>
    </lineage>
</organism>
<feature type="transmembrane region" description="Helical" evidence="1">
    <location>
        <begin position="336"/>
        <end position="358"/>
    </location>
</feature>
<dbReference type="AlphaFoldDB" id="T1L4S9"/>
<feature type="transmembrane region" description="Helical" evidence="1">
    <location>
        <begin position="230"/>
        <end position="253"/>
    </location>
</feature>
<reference evidence="2" key="2">
    <citation type="submission" date="2015-06" db="UniProtKB">
        <authorList>
            <consortium name="EnsemblMetazoa"/>
        </authorList>
    </citation>
    <scope>IDENTIFICATION</scope>
</reference>
<dbReference type="HOGENOM" id="CLU_067200_0_0_1"/>
<evidence type="ECO:0000313" key="2">
    <source>
        <dbReference type="EnsemblMetazoa" id="tetur40g00402.1"/>
    </source>
</evidence>
<feature type="transmembrane region" description="Helical" evidence="1">
    <location>
        <begin position="265"/>
        <end position="285"/>
    </location>
</feature>
<evidence type="ECO:0008006" key="4">
    <source>
        <dbReference type="Google" id="ProtNLM"/>
    </source>
</evidence>
<keyword evidence="1" id="KW-1133">Transmembrane helix</keyword>
<keyword evidence="1" id="KW-0812">Transmembrane</keyword>
<evidence type="ECO:0000313" key="3">
    <source>
        <dbReference type="Proteomes" id="UP000015104"/>
    </source>
</evidence>
<protein>
    <recommendedName>
        <fullName evidence="4">Gustatory receptor</fullName>
    </recommendedName>
</protein>
<dbReference type="EMBL" id="CAEY01001160">
    <property type="status" value="NOT_ANNOTATED_CDS"/>
    <property type="molecule type" value="Genomic_DNA"/>
</dbReference>
<dbReference type="Proteomes" id="UP000015104">
    <property type="component" value="Unassembled WGS sequence"/>
</dbReference>
<accession>T1L4S9</accession>
<dbReference type="EnsemblMetazoa" id="tetur40g00402.1">
    <property type="protein sequence ID" value="tetur40g00402.1"/>
    <property type="gene ID" value="tetur40g00402"/>
</dbReference>
<keyword evidence="1" id="KW-0472">Membrane</keyword>
<feature type="transmembrane region" description="Helical" evidence="1">
    <location>
        <begin position="63"/>
        <end position="85"/>
    </location>
</feature>
<keyword evidence="3" id="KW-1185">Reference proteome</keyword>
<feature type="transmembrane region" description="Helical" evidence="1">
    <location>
        <begin position="32"/>
        <end position="51"/>
    </location>
</feature>
<sequence length="361" mass="41953">MCESGLSIEFMVDHKPNGILAHSLQTASKTRLILIQVGTLLSFLDSMYHYMHIKSVKGDIFLFLSFSWNNLHKVFYFFIGFYLIWKRSNYNEFINYLDSEISIRCQRPTIKKFIRKNRKFFSMYLISYTLYLSMFSLYLAYHDYLKTKSLYQMAMTFAIELCKALLHMSNLVFVQFIVESCLYAQVYFKIVHQDINCLKSSTSHINAEQIYKVRKFFCGLLEKTRKLDLLFGWVLLGFYSFCFLKLQLSLAVIIDGVGRPFRTMLFICESMTLIIVTYHVVYISHLSDKCFDPVYSLSYKLNSLQAKNEVQLLLDHIGHSNAGLTLLKVVPITPTFVTSIVSLTLTIVTAFPSLLELIKPS</sequence>
<proteinExistence type="predicted"/>
<feature type="transmembrane region" description="Helical" evidence="1">
    <location>
        <begin position="121"/>
        <end position="141"/>
    </location>
</feature>